<dbReference type="Pfam" id="PF00534">
    <property type="entry name" value="Glycos_transf_1"/>
    <property type="match status" value="1"/>
</dbReference>
<dbReference type="InterPro" id="IPR001296">
    <property type="entry name" value="Glyco_trans_1"/>
</dbReference>
<evidence type="ECO:0000313" key="4">
    <source>
        <dbReference type="Proteomes" id="UP000242329"/>
    </source>
</evidence>
<dbReference type="SUPFAM" id="SSF53756">
    <property type="entry name" value="UDP-Glycosyltransferase/glycogen phosphorylase"/>
    <property type="match status" value="1"/>
</dbReference>
<dbReference type="GO" id="GO:0016757">
    <property type="term" value="F:glycosyltransferase activity"/>
    <property type="evidence" value="ECO:0007669"/>
    <property type="project" value="InterPro"/>
</dbReference>
<dbReference type="AlphaFoldDB" id="A0A1M5JRC9"/>
<protein>
    <submittedName>
        <fullName evidence="3">N-acetyl-alpha-D-glucosaminyl L-malate synthase BshA</fullName>
    </submittedName>
</protein>
<dbReference type="InterPro" id="IPR028098">
    <property type="entry name" value="Glyco_trans_4-like_N"/>
</dbReference>
<dbReference type="PANTHER" id="PTHR12526">
    <property type="entry name" value="GLYCOSYLTRANSFERASE"/>
    <property type="match status" value="1"/>
</dbReference>
<dbReference type="Pfam" id="PF13439">
    <property type="entry name" value="Glyco_transf_4"/>
    <property type="match status" value="1"/>
</dbReference>
<dbReference type="OrthoDB" id="3199616at2"/>
<feature type="domain" description="Glycosyltransferase subfamily 4-like N-terminal" evidence="2">
    <location>
        <begin position="15"/>
        <end position="175"/>
    </location>
</feature>
<dbReference type="Gene3D" id="3.40.50.2000">
    <property type="entry name" value="Glycogen Phosphorylase B"/>
    <property type="match status" value="2"/>
</dbReference>
<sequence>MKKIKVLHLIGGGEIGGAERLVLTLLKLLNRDRYEPYLICLCPGPFASLARANGIKADTIAMRHKLDISTIRPLREYMRQKGIDIVHTHGVRANLVGRIAAHKEKLPVVTTFHSRLSYDYDSRLAALVATLLTRMTNRYTDRFIAISYAIKEEILAMGVPDSKLQVIHNGLDTDKFKSNRDEKEVKRELGLSPDKKIVTMIARLHPVKGHKYFILAAREVMQHTKEVQFLIIGEGSLRPELEQMVRELHLEEEVLMPGYYNDIEDIYRISDLICVPSLMEGLGLVVLEAMFFRVPVIATRVGGIPEIIEDGKDGILIPPEDHRALAEKIIRLLEDELLRKRLTDNALKKIEKFTMENMTKQVEAIYDELAGFKRYQD</sequence>
<name>A0A1M5JRC9_9FIRM</name>
<proteinExistence type="predicted"/>
<dbReference type="STRING" id="1123382.SAMN02745221_00192"/>
<feature type="domain" description="Glycosyl transferase family 1" evidence="1">
    <location>
        <begin position="182"/>
        <end position="348"/>
    </location>
</feature>
<dbReference type="Proteomes" id="UP000242329">
    <property type="component" value="Unassembled WGS sequence"/>
</dbReference>
<evidence type="ECO:0000259" key="1">
    <source>
        <dbReference type="Pfam" id="PF00534"/>
    </source>
</evidence>
<dbReference type="PANTHER" id="PTHR12526:SF630">
    <property type="entry name" value="GLYCOSYLTRANSFERASE"/>
    <property type="match status" value="1"/>
</dbReference>
<evidence type="ECO:0000259" key="2">
    <source>
        <dbReference type="Pfam" id="PF13439"/>
    </source>
</evidence>
<dbReference type="EMBL" id="FQWY01000003">
    <property type="protein sequence ID" value="SHG42975.1"/>
    <property type="molecule type" value="Genomic_DNA"/>
</dbReference>
<gene>
    <name evidence="3" type="ORF">SAMN02745221_00192</name>
</gene>
<dbReference type="RefSeq" id="WP_073089037.1">
    <property type="nucleotide sequence ID" value="NZ_FQWY01000003.1"/>
</dbReference>
<accession>A0A1M5JRC9</accession>
<keyword evidence="4" id="KW-1185">Reference proteome</keyword>
<reference evidence="4" key="1">
    <citation type="submission" date="2016-11" db="EMBL/GenBank/DDBJ databases">
        <authorList>
            <person name="Varghese N."/>
            <person name="Submissions S."/>
        </authorList>
    </citation>
    <scope>NUCLEOTIDE SEQUENCE [LARGE SCALE GENOMIC DNA]</scope>
    <source>
        <strain evidence="4">DSM 11003</strain>
    </source>
</reference>
<evidence type="ECO:0000313" key="3">
    <source>
        <dbReference type="EMBL" id="SHG42975.1"/>
    </source>
</evidence>
<dbReference type="CDD" id="cd03801">
    <property type="entry name" value="GT4_PimA-like"/>
    <property type="match status" value="1"/>
</dbReference>
<organism evidence="3 4">
    <name type="scientific">Thermosyntropha lipolytica DSM 11003</name>
    <dbReference type="NCBI Taxonomy" id="1123382"/>
    <lineage>
        <taxon>Bacteria</taxon>
        <taxon>Bacillati</taxon>
        <taxon>Bacillota</taxon>
        <taxon>Clostridia</taxon>
        <taxon>Eubacteriales</taxon>
        <taxon>Syntrophomonadaceae</taxon>
        <taxon>Thermosyntropha</taxon>
    </lineage>
</organism>